<comment type="caution">
    <text evidence="2">The sequence shown here is derived from an EMBL/GenBank/DDBJ whole genome shotgun (WGS) entry which is preliminary data.</text>
</comment>
<dbReference type="EMBL" id="AQQZ01000003">
    <property type="protein sequence ID" value="KNG94374.1"/>
    <property type="molecule type" value="Genomic_DNA"/>
</dbReference>
<sequence>MIRIVFASLLLAGCSLVQDTADDLARAQAKVVVNGVVAERLPGVDVAPVTDCIIDAASAKEILTIAGQSVTGDTADTATLVLDIAQRPQAVQCIAAAQLRSFQT</sequence>
<dbReference type="AlphaFoldDB" id="A0A0L1JRE6"/>
<feature type="chain" id="PRO_5005553864" evidence="1">
    <location>
        <begin position="18"/>
        <end position="104"/>
    </location>
</feature>
<name>A0A0L1JRE6_9RHOB</name>
<evidence type="ECO:0000313" key="3">
    <source>
        <dbReference type="Proteomes" id="UP000036938"/>
    </source>
</evidence>
<dbReference type="Proteomes" id="UP000036938">
    <property type="component" value="Unassembled WGS sequence"/>
</dbReference>
<keyword evidence="3" id="KW-1185">Reference proteome</keyword>
<dbReference type="STRING" id="1317121.ATO11_09285"/>
<proteinExistence type="predicted"/>
<organism evidence="2 3">
    <name type="scientific">Pseudaestuariivita atlantica</name>
    <dbReference type="NCBI Taxonomy" id="1317121"/>
    <lineage>
        <taxon>Bacteria</taxon>
        <taxon>Pseudomonadati</taxon>
        <taxon>Pseudomonadota</taxon>
        <taxon>Alphaproteobacteria</taxon>
        <taxon>Rhodobacterales</taxon>
        <taxon>Paracoccaceae</taxon>
        <taxon>Pseudaestuariivita</taxon>
    </lineage>
</organism>
<evidence type="ECO:0000256" key="1">
    <source>
        <dbReference type="SAM" id="SignalP"/>
    </source>
</evidence>
<feature type="signal peptide" evidence="1">
    <location>
        <begin position="1"/>
        <end position="17"/>
    </location>
</feature>
<keyword evidence="1" id="KW-0732">Signal</keyword>
<protein>
    <submittedName>
        <fullName evidence="2">Succinate dehydrogenase</fullName>
    </submittedName>
</protein>
<gene>
    <name evidence="2" type="ORF">ATO11_09285</name>
</gene>
<evidence type="ECO:0000313" key="2">
    <source>
        <dbReference type="EMBL" id="KNG94374.1"/>
    </source>
</evidence>
<accession>A0A0L1JRE6</accession>
<dbReference type="OrthoDB" id="7867642at2"/>
<dbReference type="RefSeq" id="WP_050530533.1">
    <property type="nucleotide sequence ID" value="NZ_AQQZ01000003.1"/>
</dbReference>
<reference evidence="2 3" key="1">
    <citation type="journal article" date="2015" name="Int. J. Syst. Evol. Microbiol.">
        <title>Aestuariivita atlantica sp. nov., isolated from deep sea sediment of the Atlantic Ocean.</title>
        <authorList>
            <person name="Li G."/>
            <person name="Lai Q."/>
            <person name="Du Y."/>
            <person name="Liu X."/>
            <person name="Sun F."/>
            <person name="Shao Z."/>
        </authorList>
    </citation>
    <scope>NUCLEOTIDE SEQUENCE [LARGE SCALE GENOMIC DNA]</scope>
    <source>
        <strain evidence="2 3">22II-S11-z3</strain>
    </source>
</reference>